<feature type="compositionally biased region" description="Basic and acidic residues" evidence="6">
    <location>
        <begin position="56"/>
        <end position="124"/>
    </location>
</feature>
<dbReference type="InParanoid" id="A0A3P8X4V8"/>
<evidence type="ECO:0000313" key="7">
    <source>
        <dbReference type="Ensembl" id="ENSCSEP00000032210.1"/>
    </source>
</evidence>
<evidence type="ECO:0000313" key="8">
    <source>
        <dbReference type="Proteomes" id="UP000265120"/>
    </source>
</evidence>
<feature type="region of interest" description="Disordered" evidence="6">
    <location>
        <begin position="508"/>
        <end position="550"/>
    </location>
</feature>
<dbReference type="InterPro" id="IPR008604">
    <property type="entry name" value="MAP7_fam"/>
</dbReference>
<feature type="compositionally biased region" description="Polar residues" evidence="6">
    <location>
        <begin position="275"/>
        <end position="285"/>
    </location>
</feature>
<dbReference type="PANTHER" id="PTHR15073:SF5">
    <property type="entry name" value="MAP7 DOMAIN-CONTAINING PROTEIN 3"/>
    <property type="match status" value="1"/>
</dbReference>
<evidence type="ECO:0000256" key="6">
    <source>
        <dbReference type="SAM" id="MobiDB-lite"/>
    </source>
</evidence>
<dbReference type="AlphaFoldDB" id="A0A3P8X4V8"/>
<comment type="subcellular location">
    <subcellularLocation>
        <location evidence="1">Cytoplasm</location>
        <location evidence="1">Cytoskeleton</location>
    </subcellularLocation>
</comment>
<evidence type="ECO:0000256" key="5">
    <source>
        <dbReference type="ARBA" id="ARBA00023212"/>
    </source>
</evidence>
<name>A0A3P8X4V8_CYNSE</name>
<sequence>ERRSLATNTSRQTSEAAAKPQVINGATLRTDDRLRVARERREEADRQQAVRGSQIMERDRKAKMQVERQLEERQKKVEEQRRKEELRRVAVEEKRRQKQEEEKEHYEAVMRRSMERSQRSEQRQKRWSWGGGPRYDNKKRSSSSVSLKQLSDGTISKRLSSSSAALPKSPEQSKASGVSPTPSLLVNTMVVQLQYPIFLTNLEKNKDRLLRLMLTFSTCPVGLMSLTHPDPRPFPSIVWAAVAYWPPGCSTADGGLCSCMFTPTQASLARSKSTAALSTEGTNAPGNLRPGDPNEHQPWGPIFLERWSLSVSDLHQPRSLQWWSPRTNSAAEATKILAQNRRLMREQKEEQQRLQREEEEKQQQRLQKEEEEKQQRLQEEEEEKQQRLQKEEEEKQRAELQKERVEAETKAQEEAQRVREERNRIMEQNQQERLERRKVEEAKYPTVLRKLMFISVVQREEDEERSSEENREHSNLQREFFFFTDFTSCKTFTELTFVDITAMSEVDQDKCDPSAVEHLEEPVNGTTEEGETEEKENHSTKSKQCHELSR</sequence>
<dbReference type="PANTHER" id="PTHR15073">
    <property type="entry name" value="MICROTUBULE-ASSOCIATED PROTEIN"/>
    <property type="match status" value="1"/>
</dbReference>
<feature type="compositionally biased region" description="Low complexity" evidence="6">
    <location>
        <begin position="142"/>
        <end position="170"/>
    </location>
</feature>
<reference evidence="7" key="2">
    <citation type="submission" date="2025-08" db="UniProtKB">
        <authorList>
            <consortium name="Ensembl"/>
        </authorList>
    </citation>
    <scope>IDENTIFICATION</scope>
</reference>
<keyword evidence="4" id="KW-0175">Coiled coil</keyword>
<dbReference type="Pfam" id="PF05672">
    <property type="entry name" value="MAP7"/>
    <property type="match status" value="1"/>
</dbReference>
<comment type="similarity">
    <text evidence="2">Belongs to the MAP7 family.</text>
</comment>
<feature type="compositionally biased region" description="Polar residues" evidence="6">
    <location>
        <begin position="1"/>
        <end position="15"/>
    </location>
</feature>
<feature type="compositionally biased region" description="Polar residues" evidence="6">
    <location>
        <begin position="172"/>
        <end position="181"/>
    </location>
</feature>
<feature type="compositionally biased region" description="Basic and acidic residues" evidence="6">
    <location>
        <begin position="535"/>
        <end position="550"/>
    </location>
</feature>
<dbReference type="Ensembl" id="ENSCSET00000032630.1">
    <property type="protein sequence ID" value="ENSCSEP00000032210.1"/>
    <property type="gene ID" value="ENSCSEG00000020672.1"/>
</dbReference>
<feature type="region of interest" description="Disordered" evidence="6">
    <location>
        <begin position="275"/>
        <end position="299"/>
    </location>
</feature>
<dbReference type="STRING" id="244447.ENSCSEP00000032210"/>
<feature type="compositionally biased region" description="Basic and acidic residues" evidence="6">
    <location>
        <begin position="508"/>
        <end position="521"/>
    </location>
</feature>
<feature type="region of interest" description="Disordered" evidence="6">
    <location>
        <begin position="1"/>
        <end position="181"/>
    </location>
</feature>
<feature type="compositionally biased region" description="Basic and acidic residues" evidence="6">
    <location>
        <begin position="29"/>
        <end position="48"/>
    </location>
</feature>
<evidence type="ECO:0000256" key="2">
    <source>
        <dbReference type="ARBA" id="ARBA00007525"/>
    </source>
</evidence>
<proteinExistence type="inferred from homology"/>
<evidence type="ECO:0000256" key="4">
    <source>
        <dbReference type="ARBA" id="ARBA00023054"/>
    </source>
</evidence>
<dbReference type="InterPro" id="IPR051483">
    <property type="entry name" value="MAP7_domain-containing"/>
</dbReference>
<dbReference type="GO" id="GO:0015630">
    <property type="term" value="C:microtubule cytoskeleton"/>
    <property type="evidence" value="ECO:0007669"/>
    <property type="project" value="InterPro"/>
</dbReference>
<keyword evidence="8" id="KW-1185">Reference proteome</keyword>
<dbReference type="GeneTree" id="ENSGT00950000182941"/>
<accession>A0A3P8X4V8</accession>
<evidence type="ECO:0000256" key="1">
    <source>
        <dbReference type="ARBA" id="ARBA00004245"/>
    </source>
</evidence>
<protein>
    <submittedName>
        <fullName evidence="7">MAP7 domain containing 3</fullName>
    </submittedName>
</protein>
<reference evidence="7 8" key="1">
    <citation type="journal article" date="2014" name="Nat. Genet.">
        <title>Whole-genome sequence of a flatfish provides insights into ZW sex chromosome evolution and adaptation to a benthic lifestyle.</title>
        <authorList>
            <person name="Chen S."/>
            <person name="Zhang G."/>
            <person name="Shao C."/>
            <person name="Huang Q."/>
            <person name="Liu G."/>
            <person name="Zhang P."/>
            <person name="Song W."/>
            <person name="An N."/>
            <person name="Chalopin D."/>
            <person name="Volff J.N."/>
            <person name="Hong Y."/>
            <person name="Li Q."/>
            <person name="Sha Z."/>
            <person name="Zhou H."/>
            <person name="Xie M."/>
            <person name="Yu Q."/>
            <person name="Liu Y."/>
            <person name="Xiang H."/>
            <person name="Wang N."/>
            <person name="Wu K."/>
            <person name="Yang C."/>
            <person name="Zhou Q."/>
            <person name="Liao X."/>
            <person name="Yang L."/>
            <person name="Hu Q."/>
            <person name="Zhang J."/>
            <person name="Meng L."/>
            <person name="Jin L."/>
            <person name="Tian Y."/>
            <person name="Lian J."/>
            <person name="Yang J."/>
            <person name="Miao G."/>
            <person name="Liu S."/>
            <person name="Liang Z."/>
            <person name="Yan F."/>
            <person name="Li Y."/>
            <person name="Sun B."/>
            <person name="Zhang H."/>
            <person name="Zhang J."/>
            <person name="Zhu Y."/>
            <person name="Du M."/>
            <person name="Zhao Y."/>
            <person name="Schartl M."/>
            <person name="Tang Q."/>
            <person name="Wang J."/>
        </authorList>
    </citation>
    <scope>NUCLEOTIDE SEQUENCE</scope>
</reference>
<keyword evidence="5" id="KW-0206">Cytoskeleton</keyword>
<feature type="region of interest" description="Disordered" evidence="6">
    <location>
        <begin position="347"/>
        <end position="423"/>
    </location>
</feature>
<organism evidence="7 8">
    <name type="scientific">Cynoglossus semilaevis</name>
    <name type="common">Tongue sole</name>
    <dbReference type="NCBI Taxonomy" id="244447"/>
    <lineage>
        <taxon>Eukaryota</taxon>
        <taxon>Metazoa</taxon>
        <taxon>Chordata</taxon>
        <taxon>Craniata</taxon>
        <taxon>Vertebrata</taxon>
        <taxon>Euteleostomi</taxon>
        <taxon>Actinopterygii</taxon>
        <taxon>Neopterygii</taxon>
        <taxon>Teleostei</taxon>
        <taxon>Neoteleostei</taxon>
        <taxon>Acanthomorphata</taxon>
        <taxon>Carangaria</taxon>
        <taxon>Pleuronectiformes</taxon>
        <taxon>Pleuronectoidei</taxon>
        <taxon>Cynoglossidae</taxon>
        <taxon>Cynoglossinae</taxon>
        <taxon>Cynoglossus</taxon>
    </lineage>
</organism>
<reference evidence="7" key="3">
    <citation type="submission" date="2025-09" db="UniProtKB">
        <authorList>
            <consortium name="Ensembl"/>
        </authorList>
    </citation>
    <scope>IDENTIFICATION</scope>
</reference>
<dbReference type="GO" id="GO:0000226">
    <property type="term" value="P:microtubule cytoskeleton organization"/>
    <property type="evidence" value="ECO:0007669"/>
    <property type="project" value="InterPro"/>
</dbReference>
<evidence type="ECO:0000256" key="3">
    <source>
        <dbReference type="ARBA" id="ARBA00022490"/>
    </source>
</evidence>
<dbReference type="Proteomes" id="UP000265120">
    <property type="component" value="Chromosome 15"/>
</dbReference>
<keyword evidence="3" id="KW-0963">Cytoplasm</keyword>